<reference evidence="1 2" key="1">
    <citation type="submission" date="2021-06" db="EMBL/GenBank/DDBJ databases">
        <title>Caerostris extrusa draft genome.</title>
        <authorList>
            <person name="Kono N."/>
            <person name="Arakawa K."/>
        </authorList>
    </citation>
    <scope>NUCLEOTIDE SEQUENCE [LARGE SCALE GENOMIC DNA]</scope>
</reference>
<evidence type="ECO:0000313" key="1">
    <source>
        <dbReference type="EMBL" id="GIX98767.1"/>
    </source>
</evidence>
<sequence length="106" mass="12184">MKIRSLVTQGILRKKTNRIPYSVRKTENSFVTVSVRRMHSDAVIRNCILRWLPGFLEKTGWLTEGRLSSSKASEYVSREKYLIAGSHTCTKGISRDVTVIYYDSKI</sequence>
<dbReference type="Proteomes" id="UP001054945">
    <property type="component" value="Unassembled WGS sequence"/>
</dbReference>
<name>A0AAV4PMY7_CAEEX</name>
<dbReference type="EMBL" id="BPLR01004960">
    <property type="protein sequence ID" value="GIX98767.1"/>
    <property type="molecule type" value="Genomic_DNA"/>
</dbReference>
<dbReference type="AlphaFoldDB" id="A0AAV4PMY7"/>
<keyword evidence="2" id="KW-1185">Reference proteome</keyword>
<accession>A0AAV4PMY7</accession>
<gene>
    <name evidence="1" type="ORF">CEXT_572771</name>
</gene>
<protein>
    <submittedName>
        <fullName evidence="1">Uncharacterized protein</fullName>
    </submittedName>
</protein>
<comment type="caution">
    <text evidence="1">The sequence shown here is derived from an EMBL/GenBank/DDBJ whole genome shotgun (WGS) entry which is preliminary data.</text>
</comment>
<evidence type="ECO:0000313" key="2">
    <source>
        <dbReference type="Proteomes" id="UP001054945"/>
    </source>
</evidence>
<organism evidence="1 2">
    <name type="scientific">Caerostris extrusa</name>
    <name type="common">Bark spider</name>
    <name type="synonym">Caerostris bankana</name>
    <dbReference type="NCBI Taxonomy" id="172846"/>
    <lineage>
        <taxon>Eukaryota</taxon>
        <taxon>Metazoa</taxon>
        <taxon>Ecdysozoa</taxon>
        <taxon>Arthropoda</taxon>
        <taxon>Chelicerata</taxon>
        <taxon>Arachnida</taxon>
        <taxon>Araneae</taxon>
        <taxon>Araneomorphae</taxon>
        <taxon>Entelegynae</taxon>
        <taxon>Araneoidea</taxon>
        <taxon>Araneidae</taxon>
        <taxon>Caerostris</taxon>
    </lineage>
</organism>
<proteinExistence type="predicted"/>